<evidence type="ECO:0000259" key="3">
    <source>
        <dbReference type="Pfam" id="PF01551"/>
    </source>
</evidence>
<feature type="signal peptide" evidence="2">
    <location>
        <begin position="1"/>
        <end position="25"/>
    </location>
</feature>
<keyword evidence="4" id="KW-0378">Hydrolase</keyword>
<sequence>MSKPVNWFSVYTFVLVSLVVAPATANENRTKKDLSEVQSALEQSQAEYNAQRKKIAALQKNLKKHELEIAKNAKALNMAEQSVKETEQKQQAQQQKAQQLKAQHVQFQAILAAQLKSAYMAGGDDYPKMLLNQQDTAKFERTLSYYNYLNKARIEQIEELKVLQQQIAENQAALAKTKQKLAALFEEQKRRQSALVNAQSERQTNLKNLQAQLNSTKSSINYLKDNEQTLITTIEELEQEKTQKIELLGLNKSKGKLNWPSKGKLKHTFGQRKHGGIDWKGVLIGAKEGTNVNSINNGQVVFADWLKGFGWVIVVDHGEGFMSLYGHAQTLLKDVGDMVREGETLALVGQSGGQSSSGLYFEIRHKGRAVNPVKWCRRI</sequence>
<dbReference type="EMBL" id="CP033065">
    <property type="protein sequence ID" value="AYM87763.1"/>
    <property type="molecule type" value="Genomic_DNA"/>
</dbReference>
<gene>
    <name evidence="4" type="ORF">D9T18_14215</name>
</gene>
<dbReference type="GO" id="GO:0004222">
    <property type="term" value="F:metalloendopeptidase activity"/>
    <property type="evidence" value="ECO:0007669"/>
    <property type="project" value="TreeGrafter"/>
</dbReference>
<dbReference type="PANTHER" id="PTHR21666">
    <property type="entry name" value="PEPTIDASE-RELATED"/>
    <property type="match status" value="1"/>
</dbReference>
<keyword evidence="4" id="KW-0645">Protease</keyword>
<dbReference type="InterPro" id="IPR050570">
    <property type="entry name" value="Cell_wall_metabolism_enzyme"/>
</dbReference>
<organism evidence="4 5">
    <name type="scientific">Pseudoalteromonas agarivorans</name>
    <dbReference type="NCBI Taxonomy" id="176102"/>
    <lineage>
        <taxon>Bacteria</taxon>
        <taxon>Pseudomonadati</taxon>
        <taxon>Pseudomonadota</taxon>
        <taxon>Gammaproteobacteria</taxon>
        <taxon>Alteromonadales</taxon>
        <taxon>Pseudoalteromonadaceae</taxon>
        <taxon>Pseudoalteromonas</taxon>
    </lineage>
</organism>
<name>A0AAD0XE03_9GAMM</name>
<dbReference type="RefSeq" id="WP_121638022.1">
    <property type="nucleotide sequence ID" value="NZ_CP033065.1"/>
</dbReference>
<evidence type="ECO:0000256" key="2">
    <source>
        <dbReference type="SAM" id="SignalP"/>
    </source>
</evidence>
<dbReference type="Gene3D" id="2.70.70.10">
    <property type="entry name" value="Glucose Permease (Domain IIA)"/>
    <property type="match status" value="1"/>
</dbReference>
<feature type="domain" description="M23ase beta-sheet core" evidence="3">
    <location>
        <begin position="279"/>
        <end position="372"/>
    </location>
</feature>
<dbReference type="SUPFAM" id="SSF51261">
    <property type="entry name" value="Duplicated hybrid motif"/>
    <property type="match status" value="1"/>
</dbReference>
<feature type="chain" id="PRO_5042108675" evidence="2">
    <location>
        <begin position="26"/>
        <end position="379"/>
    </location>
</feature>
<dbReference type="Gene3D" id="6.10.250.3150">
    <property type="match status" value="1"/>
</dbReference>
<dbReference type="CDD" id="cd12797">
    <property type="entry name" value="M23_peptidase"/>
    <property type="match status" value="1"/>
</dbReference>
<dbReference type="AlphaFoldDB" id="A0AAD0XE03"/>
<feature type="coiled-coil region" evidence="1">
    <location>
        <begin position="27"/>
        <end position="103"/>
    </location>
</feature>
<dbReference type="PANTHER" id="PTHR21666:SF270">
    <property type="entry name" value="MUREIN HYDROLASE ACTIVATOR ENVC"/>
    <property type="match status" value="1"/>
</dbReference>
<evidence type="ECO:0000313" key="4">
    <source>
        <dbReference type="EMBL" id="AYM87763.1"/>
    </source>
</evidence>
<proteinExistence type="predicted"/>
<dbReference type="Pfam" id="PF01551">
    <property type="entry name" value="Peptidase_M23"/>
    <property type="match status" value="1"/>
</dbReference>
<dbReference type="FunFam" id="2.70.70.10:FF:000003">
    <property type="entry name" value="Murein hydrolase activator EnvC"/>
    <property type="match status" value="1"/>
</dbReference>
<accession>A0AAD0XE03</accession>
<keyword evidence="2" id="KW-0732">Signal</keyword>
<feature type="coiled-coil region" evidence="1">
    <location>
        <begin position="160"/>
        <end position="240"/>
    </location>
</feature>
<dbReference type="InterPro" id="IPR016047">
    <property type="entry name" value="M23ase_b-sheet_dom"/>
</dbReference>
<evidence type="ECO:0000313" key="5">
    <source>
        <dbReference type="Proteomes" id="UP000279995"/>
    </source>
</evidence>
<protein>
    <submittedName>
        <fullName evidence="4">Protease</fullName>
    </submittedName>
</protein>
<keyword evidence="1" id="KW-0175">Coiled coil</keyword>
<evidence type="ECO:0000256" key="1">
    <source>
        <dbReference type="SAM" id="Coils"/>
    </source>
</evidence>
<reference evidence="4 5" key="1">
    <citation type="submission" date="2018-10" db="EMBL/GenBank/DDBJ databases">
        <title>Complete Genome Sequence and Transcriptomic Profiles of a Marine Bacterium, Pseudoalteromonas agarivorans Hao 2018.</title>
        <authorList>
            <person name="Hao L."/>
        </authorList>
    </citation>
    <scope>NUCLEOTIDE SEQUENCE [LARGE SCALE GENOMIC DNA]</scope>
    <source>
        <strain evidence="4 5">Hao 2018</strain>
    </source>
</reference>
<dbReference type="Proteomes" id="UP000279995">
    <property type="component" value="Chromosome I"/>
</dbReference>
<dbReference type="GO" id="GO:0006508">
    <property type="term" value="P:proteolysis"/>
    <property type="evidence" value="ECO:0007669"/>
    <property type="project" value="UniProtKB-KW"/>
</dbReference>
<dbReference type="InterPro" id="IPR011055">
    <property type="entry name" value="Dup_hybrid_motif"/>
</dbReference>